<sequence length="100" mass="11142">IEQLIDNEWTKDFSANVGGACGLIRISPSSVQSMLDAIDFKECPIPEGTSIVKDMKNNFQFPFMATAKYGRRRGEMTFLDKNGQRLGCVFMKANVIPFSA</sequence>
<proteinExistence type="predicted"/>
<dbReference type="AlphaFoldDB" id="A0A0A9W970"/>
<organism evidence="1">
    <name type="scientific">Lygus hesperus</name>
    <name type="common">Western plant bug</name>
    <dbReference type="NCBI Taxonomy" id="30085"/>
    <lineage>
        <taxon>Eukaryota</taxon>
        <taxon>Metazoa</taxon>
        <taxon>Ecdysozoa</taxon>
        <taxon>Arthropoda</taxon>
        <taxon>Hexapoda</taxon>
        <taxon>Insecta</taxon>
        <taxon>Pterygota</taxon>
        <taxon>Neoptera</taxon>
        <taxon>Paraneoptera</taxon>
        <taxon>Hemiptera</taxon>
        <taxon>Heteroptera</taxon>
        <taxon>Panheteroptera</taxon>
        <taxon>Cimicomorpha</taxon>
        <taxon>Miridae</taxon>
        <taxon>Mirini</taxon>
        <taxon>Lygus</taxon>
    </lineage>
</organism>
<name>A0A0A9W970_LYGHE</name>
<gene>
    <name evidence="1" type="primary">ligA_14</name>
    <name evidence="1" type="ORF">CM83_2279</name>
</gene>
<reference evidence="1" key="2">
    <citation type="submission" date="2014-07" db="EMBL/GenBank/DDBJ databases">
        <authorList>
            <person name="Hull J."/>
        </authorList>
    </citation>
    <scope>NUCLEOTIDE SEQUENCE</scope>
</reference>
<reference evidence="1" key="1">
    <citation type="journal article" date="2014" name="PLoS ONE">
        <title>Transcriptome-Based Identification of ABC Transporters in the Western Tarnished Plant Bug Lygus hesperus.</title>
        <authorList>
            <person name="Hull J.J."/>
            <person name="Chaney K."/>
            <person name="Geib S.M."/>
            <person name="Fabrick J.A."/>
            <person name="Brent C.S."/>
            <person name="Walsh D."/>
            <person name="Lavine L.C."/>
        </authorList>
    </citation>
    <scope>NUCLEOTIDE SEQUENCE</scope>
</reference>
<dbReference type="EMBL" id="GBHO01039260">
    <property type="protein sequence ID" value="JAG04344.1"/>
    <property type="molecule type" value="Transcribed_RNA"/>
</dbReference>
<accession>A0A0A9W970</accession>
<dbReference type="GO" id="GO:0016874">
    <property type="term" value="F:ligase activity"/>
    <property type="evidence" value="ECO:0007669"/>
    <property type="project" value="UniProtKB-KW"/>
</dbReference>
<feature type="non-terminal residue" evidence="1">
    <location>
        <position position="1"/>
    </location>
</feature>
<protein>
    <submittedName>
        <fullName evidence="1">DNA ligase</fullName>
    </submittedName>
</protein>
<keyword evidence="1" id="KW-0436">Ligase</keyword>
<evidence type="ECO:0000313" key="1">
    <source>
        <dbReference type="EMBL" id="JAG04344.1"/>
    </source>
</evidence>